<protein>
    <submittedName>
        <fullName evidence="1">Uncharacterized protein</fullName>
    </submittedName>
</protein>
<name>A0A0L6UYT0_9BASI</name>
<keyword evidence="2" id="KW-1185">Reference proteome</keyword>
<dbReference type="Proteomes" id="UP000037035">
    <property type="component" value="Unassembled WGS sequence"/>
</dbReference>
<evidence type="ECO:0000313" key="1">
    <source>
        <dbReference type="EMBL" id="KNZ53716.1"/>
    </source>
</evidence>
<gene>
    <name evidence="1" type="ORF">VP01_3157g1</name>
</gene>
<reference evidence="1 2" key="1">
    <citation type="submission" date="2015-08" db="EMBL/GenBank/DDBJ databases">
        <title>Next Generation Sequencing and Analysis of the Genome of Puccinia sorghi L Schw, the Causal Agent of Maize Common Rust.</title>
        <authorList>
            <person name="Rochi L."/>
            <person name="Burguener G."/>
            <person name="Darino M."/>
            <person name="Turjanski A."/>
            <person name="Kreff E."/>
            <person name="Dieguez M.J."/>
            <person name="Sacco F."/>
        </authorList>
    </citation>
    <scope>NUCLEOTIDE SEQUENCE [LARGE SCALE GENOMIC DNA]</scope>
    <source>
        <strain evidence="1 2">RO10H11247</strain>
    </source>
</reference>
<organism evidence="1 2">
    <name type="scientific">Puccinia sorghi</name>
    <dbReference type="NCBI Taxonomy" id="27349"/>
    <lineage>
        <taxon>Eukaryota</taxon>
        <taxon>Fungi</taxon>
        <taxon>Dikarya</taxon>
        <taxon>Basidiomycota</taxon>
        <taxon>Pucciniomycotina</taxon>
        <taxon>Pucciniomycetes</taxon>
        <taxon>Pucciniales</taxon>
        <taxon>Pucciniaceae</taxon>
        <taxon>Puccinia</taxon>
    </lineage>
</organism>
<dbReference type="EMBL" id="LAVV01008121">
    <property type="protein sequence ID" value="KNZ53716.1"/>
    <property type="molecule type" value="Genomic_DNA"/>
</dbReference>
<comment type="caution">
    <text evidence="1">The sequence shown here is derived from an EMBL/GenBank/DDBJ whole genome shotgun (WGS) entry which is preliminary data.</text>
</comment>
<dbReference type="VEuPathDB" id="FungiDB:VP01_3157g1"/>
<accession>A0A0L6UYT0</accession>
<sequence length="49" mass="5479">MREYSDQQSAICEILLILVYIQFDKLDDLIFSLMGLPTCPAISQVASEG</sequence>
<proteinExistence type="predicted"/>
<dbReference type="AlphaFoldDB" id="A0A0L6UYT0"/>
<evidence type="ECO:0000313" key="2">
    <source>
        <dbReference type="Proteomes" id="UP000037035"/>
    </source>
</evidence>